<dbReference type="SUPFAM" id="SSF53474">
    <property type="entry name" value="alpha/beta-Hydrolases"/>
    <property type="match status" value="1"/>
</dbReference>
<evidence type="ECO:0000313" key="2">
    <source>
        <dbReference type="EMBL" id="MDC7689517.1"/>
    </source>
</evidence>
<keyword evidence="3" id="KW-1185">Reference proteome</keyword>
<proteinExistence type="predicted"/>
<dbReference type="Gene3D" id="3.40.50.1820">
    <property type="entry name" value="alpha/beta hydrolase"/>
    <property type="match status" value="1"/>
</dbReference>
<evidence type="ECO:0000313" key="3">
    <source>
        <dbReference type="Proteomes" id="UP001221566"/>
    </source>
</evidence>
<feature type="domain" description="Serine aminopeptidase S33" evidence="1">
    <location>
        <begin position="24"/>
        <end position="286"/>
    </location>
</feature>
<organism evidence="2 3">
    <name type="scientific">Vogesella indigofera</name>
    <name type="common">Pseudomonas indigofera</name>
    <dbReference type="NCBI Taxonomy" id="45465"/>
    <lineage>
        <taxon>Bacteria</taxon>
        <taxon>Pseudomonadati</taxon>
        <taxon>Pseudomonadota</taxon>
        <taxon>Betaproteobacteria</taxon>
        <taxon>Neisseriales</taxon>
        <taxon>Chromobacteriaceae</taxon>
        <taxon>Vogesella</taxon>
    </lineage>
</organism>
<protein>
    <submittedName>
        <fullName evidence="2">Lysophospholipase</fullName>
    </submittedName>
</protein>
<accession>A0ABT5I0H7</accession>
<reference evidence="2 3" key="1">
    <citation type="submission" date="2023-01" db="EMBL/GenBank/DDBJ databases">
        <title>Novel species of the genus Vogesella isolated from rivers.</title>
        <authorList>
            <person name="Lu H."/>
        </authorList>
    </citation>
    <scope>NUCLEOTIDE SEQUENCE [LARGE SCALE GENOMIC DNA]</scope>
    <source>
        <strain evidence="2 3">SH7W</strain>
    </source>
</reference>
<dbReference type="InterPro" id="IPR051044">
    <property type="entry name" value="MAG_DAG_Lipase"/>
</dbReference>
<sequence length="312" mass="34342">MKPFQLTASDGHVIHGVSWPTQQAPRGVLVIAHGMSEHAERYDVLAGRLAAAGYWVYAHNHRGHGREAPLPGWFAAHDGWSLVVDDLREVVDHAAAAHPQTPLVLYGHSMGSFVARAFFLRYGQRLSGMVLSATGYRQRVLARLMRGVARLAARLGGADRPSRLMTALVFGSFNLGFMPTRTTLDWLSRDAAQVDAYLADPLCGQFPTPQLWIDLFGGIIALEQGEAAGRGLHDCPVWLQAGSRDPVSLGKFGLGQLARRYRKAGLRDVTVTVYPGARHEMHHETNRAEFEADLLAWLNRVCRSARVHDLAS</sequence>
<dbReference type="PANTHER" id="PTHR11614">
    <property type="entry name" value="PHOSPHOLIPASE-RELATED"/>
    <property type="match status" value="1"/>
</dbReference>
<dbReference type="EMBL" id="JAQQKY010000001">
    <property type="protein sequence ID" value="MDC7689517.1"/>
    <property type="molecule type" value="Genomic_DNA"/>
</dbReference>
<dbReference type="Proteomes" id="UP001221566">
    <property type="component" value="Unassembled WGS sequence"/>
</dbReference>
<dbReference type="InterPro" id="IPR029058">
    <property type="entry name" value="AB_hydrolase_fold"/>
</dbReference>
<dbReference type="RefSeq" id="WP_272802129.1">
    <property type="nucleotide sequence ID" value="NZ_JAQQKY010000001.1"/>
</dbReference>
<comment type="caution">
    <text evidence="2">The sequence shown here is derived from an EMBL/GenBank/DDBJ whole genome shotgun (WGS) entry which is preliminary data.</text>
</comment>
<evidence type="ECO:0000259" key="1">
    <source>
        <dbReference type="Pfam" id="PF12146"/>
    </source>
</evidence>
<dbReference type="InterPro" id="IPR022742">
    <property type="entry name" value="Hydrolase_4"/>
</dbReference>
<gene>
    <name evidence="2" type="ORF">PQU93_01755</name>
</gene>
<name>A0ABT5I0H7_VOGIN</name>
<dbReference type="Pfam" id="PF12146">
    <property type="entry name" value="Hydrolase_4"/>
    <property type="match status" value="1"/>
</dbReference>